<accession>A0ABT8ANA3</accession>
<organism evidence="1 2">
    <name type="scientific">Methylobacterium longum</name>
    <dbReference type="NCBI Taxonomy" id="767694"/>
    <lineage>
        <taxon>Bacteria</taxon>
        <taxon>Pseudomonadati</taxon>
        <taxon>Pseudomonadota</taxon>
        <taxon>Alphaproteobacteria</taxon>
        <taxon>Hyphomicrobiales</taxon>
        <taxon>Methylobacteriaceae</taxon>
        <taxon>Methylobacterium</taxon>
    </lineage>
</organism>
<reference evidence="2" key="1">
    <citation type="journal article" date="2019" name="Int. J. Syst. Evol. Microbiol.">
        <title>The Global Catalogue of Microorganisms (GCM) 10K type strain sequencing project: providing services to taxonomists for standard genome sequencing and annotation.</title>
        <authorList>
            <consortium name="The Broad Institute Genomics Platform"/>
            <consortium name="The Broad Institute Genome Sequencing Center for Infectious Disease"/>
            <person name="Wu L."/>
            <person name="Ma J."/>
        </authorList>
    </citation>
    <scope>NUCLEOTIDE SEQUENCE [LARGE SCALE GENOMIC DNA]</scope>
    <source>
        <strain evidence="2">CECT 7806</strain>
    </source>
</reference>
<name>A0ABT8ANA3_9HYPH</name>
<dbReference type="Proteomes" id="UP001244297">
    <property type="component" value="Unassembled WGS sequence"/>
</dbReference>
<gene>
    <name evidence="1" type="ORF">QWZ18_11745</name>
</gene>
<sequence>MPPLIGERLMTSKPLEDAFRFHDQGNAARLALKIAFREFIASRVGFQPRQEISTIETITTLIECASGCLAKLRSREVAADVLEDVARRLRRHQRIDF</sequence>
<comment type="caution">
    <text evidence="1">The sequence shown here is derived from an EMBL/GenBank/DDBJ whole genome shotgun (WGS) entry which is preliminary data.</text>
</comment>
<evidence type="ECO:0000313" key="2">
    <source>
        <dbReference type="Proteomes" id="UP001244297"/>
    </source>
</evidence>
<proteinExistence type="predicted"/>
<keyword evidence="2" id="KW-1185">Reference proteome</keyword>
<protein>
    <submittedName>
        <fullName evidence="1">Uncharacterized protein</fullName>
    </submittedName>
</protein>
<evidence type="ECO:0000313" key="1">
    <source>
        <dbReference type="EMBL" id="MDN3571293.1"/>
    </source>
</evidence>
<dbReference type="RefSeq" id="WP_238284663.1">
    <property type="nucleotide sequence ID" value="NZ_BPQS01000001.1"/>
</dbReference>
<dbReference type="EMBL" id="JAUFPT010000032">
    <property type="protein sequence ID" value="MDN3571293.1"/>
    <property type="molecule type" value="Genomic_DNA"/>
</dbReference>